<dbReference type="InterPro" id="IPR005110">
    <property type="entry name" value="MoeA_linker/N"/>
</dbReference>
<dbReference type="GO" id="GO:0046872">
    <property type="term" value="F:metal ion binding"/>
    <property type="evidence" value="ECO:0007669"/>
    <property type="project" value="UniProtKB-UniRule"/>
</dbReference>
<evidence type="ECO:0000256" key="5">
    <source>
        <dbReference type="ARBA" id="ARBA00022505"/>
    </source>
</evidence>
<evidence type="ECO:0000256" key="7">
    <source>
        <dbReference type="ARBA" id="ARBA00022723"/>
    </source>
</evidence>
<dbReference type="RefSeq" id="WP_130418727.1">
    <property type="nucleotide sequence ID" value="NZ_SHKW01000001.1"/>
</dbReference>
<keyword evidence="6 11" id="KW-0808">Transferase</keyword>
<dbReference type="FunFam" id="3.40.980.10:FF:000004">
    <property type="entry name" value="Molybdopterin molybdenumtransferase"/>
    <property type="match status" value="1"/>
</dbReference>
<reference evidence="13 14" key="1">
    <citation type="submission" date="2019-02" db="EMBL/GenBank/DDBJ databases">
        <title>Genomic Encyclopedia of Archaeal and Bacterial Type Strains, Phase II (KMG-II): from individual species to whole genera.</title>
        <authorList>
            <person name="Goeker M."/>
        </authorList>
    </citation>
    <scope>NUCLEOTIDE SEQUENCE [LARGE SCALE GENOMIC DNA]</scope>
    <source>
        <strain evidence="13 14">DSM 18101</strain>
    </source>
</reference>
<evidence type="ECO:0000256" key="4">
    <source>
        <dbReference type="ARBA" id="ARBA00010763"/>
    </source>
</evidence>
<evidence type="ECO:0000256" key="2">
    <source>
        <dbReference type="ARBA" id="ARBA00002901"/>
    </source>
</evidence>
<comment type="catalytic activity">
    <reaction evidence="10">
        <text>adenylyl-molybdopterin + molybdate = Mo-molybdopterin + AMP + H(+)</text>
        <dbReference type="Rhea" id="RHEA:35047"/>
        <dbReference type="ChEBI" id="CHEBI:15378"/>
        <dbReference type="ChEBI" id="CHEBI:36264"/>
        <dbReference type="ChEBI" id="CHEBI:62727"/>
        <dbReference type="ChEBI" id="CHEBI:71302"/>
        <dbReference type="ChEBI" id="CHEBI:456215"/>
        <dbReference type="EC" id="2.10.1.1"/>
    </reaction>
</comment>
<evidence type="ECO:0000256" key="11">
    <source>
        <dbReference type="RuleBase" id="RU365090"/>
    </source>
</evidence>
<dbReference type="Pfam" id="PF03454">
    <property type="entry name" value="MoeA_C"/>
    <property type="match status" value="1"/>
</dbReference>
<keyword evidence="14" id="KW-1185">Reference proteome</keyword>
<evidence type="ECO:0000256" key="3">
    <source>
        <dbReference type="ARBA" id="ARBA00005046"/>
    </source>
</evidence>
<dbReference type="Pfam" id="PF03453">
    <property type="entry name" value="MoeA_N"/>
    <property type="match status" value="1"/>
</dbReference>
<dbReference type="EC" id="2.10.1.1" evidence="11"/>
<evidence type="ECO:0000256" key="8">
    <source>
        <dbReference type="ARBA" id="ARBA00022842"/>
    </source>
</evidence>
<dbReference type="InterPro" id="IPR005111">
    <property type="entry name" value="MoeA_C_domain_IV"/>
</dbReference>
<keyword evidence="7 11" id="KW-0479">Metal-binding</keyword>
<evidence type="ECO:0000313" key="14">
    <source>
        <dbReference type="Proteomes" id="UP000292958"/>
    </source>
</evidence>
<dbReference type="OrthoDB" id="9804758at2"/>
<comment type="cofactor">
    <cofactor evidence="1 11">
        <name>Mg(2+)</name>
        <dbReference type="ChEBI" id="CHEBI:18420"/>
    </cofactor>
</comment>
<accession>A0A4Q7YSJ1</accession>
<keyword evidence="9 11" id="KW-0501">Molybdenum cofactor biosynthesis</keyword>
<dbReference type="CDD" id="cd00887">
    <property type="entry name" value="MoeA"/>
    <property type="match status" value="1"/>
</dbReference>
<dbReference type="SUPFAM" id="SSF63882">
    <property type="entry name" value="MoeA N-terminal region -like"/>
    <property type="match status" value="1"/>
</dbReference>
<evidence type="ECO:0000256" key="1">
    <source>
        <dbReference type="ARBA" id="ARBA00001946"/>
    </source>
</evidence>
<sequence length="424" mass="44955">MKSASVRGSVDNERVVSFDEAMEIVLAHAATAGRQPVEVVDISESVGRVLATPIAADRDQPPFDRSTRDGFAVRTEDAADGDWLTVVGQVQAGRRWDGNLSSDQAIGIMTGAPVPAGANAVVMLEHVERSGSSAEESIRLADGRKLVPGENIVARGSEAQEGDVVLAAGVEMDAAAVALAAACGAATVEVFVKPRVSILATGDELVDVTQTPGPEQIRNSNSYGLSALVRLAGGEPLRQPVAPDRRDDLEQAIGQARAADLMVVTGGVSMGEYDLVEEVLLSLGAEFFFTGVRMQPGKPAVFGRLPEREDMPAVYFFGLPGNPVSTQVTFACFVEPLLRAMRGAVTERPRFVQATLGDDVAARPGLTRVLPARLTSKRMHPEVRLVVWQGSGDMAANARANCYAVLPANTEGFRKSEVITVLLR</sequence>
<evidence type="ECO:0000256" key="9">
    <source>
        <dbReference type="ARBA" id="ARBA00023150"/>
    </source>
</evidence>
<dbReference type="Gene3D" id="2.40.340.10">
    <property type="entry name" value="MoeA, C-terminal, domain IV"/>
    <property type="match status" value="1"/>
</dbReference>
<evidence type="ECO:0000313" key="13">
    <source>
        <dbReference type="EMBL" id="RZU40697.1"/>
    </source>
</evidence>
<dbReference type="Gene3D" id="2.170.190.11">
    <property type="entry name" value="Molybdopterin biosynthesis moea protein, domain 3"/>
    <property type="match status" value="1"/>
</dbReference>
<keyword evidence="5 11" id="KW-0500">Molybdenum</keyword>
<gene>
    <name evidence="13" type="ORF">BDD14_2167</name>
</gene>
<dbReference type="FunFam" id="2.170.190.11:FF:000001">
    <property type="entry name" value="Molybdopterin molybdenumtransferase"/>
    <property type="match status" value="1"/>
</dbReference>
<dbReference type="Pfam" id="PF00994">
    <property type="entry name" value="MoCF_biosynth"/>
    <property type="match status" value="1"/>
</dbReference>
<name>A0A4Q7YSJ1_9BACT</name>
<dbReference type="PANTHER" id="PTHR10192:SF5">
    <property type="entry name" value="GEPHYRIN"/>
    <property type="match status" value="1"/>
</dbReference>
<dbReference type="GO" id="GO:0061599">
    <property type="term" value="F:molybdopterin molybdotransferase activity"/>
    <property type="evidence" value="ECO:0007669"/>
    <property type="project" value="UniProtKB-UniRule"/>
</dbReference>
<dbReference type="SUPFAM" id="SSF63867">
    <property type="entry name" value="MoeA C-terminal domain-like"/>
    <property type="match status" value="1"/>
</dbReference>
<evidence type="ECO:0000256" key="6">
    <source>
        <dbReference type="ARBA" id="ARBA00022679"/>
    </source>
</evidence>
<dbReference type="UniPathway" id="UPA00344"/>
<comment type="function">
    <text evidence="2 11">Catalyzes the insertion of molybdate into adenylated molybdopterin with the concomitant release of AMP.</text>
</comment>
<evidence type="ECO:0000259" key="12">
    <source>
        <dbReference type="SMART" id="SM00852"/>
    </source>
</evidence>
<dbReference type="InterPro" id="IPR036425">
    <property type="entry name" value="MoaB/Mog-like_dom_sf"/>
</dbReference>
<organism evidence="13 14">
    <name type="scientific">Edaphobacter modestus</name>
    <dbReference type="NCBI Taxonomy" id="388466"/>
    <lineage>
        <taxon>Bacteria</taxon>
        <taxon>Pseudomonadati</taxon>
        <taxon>Acidobacteriota</taxon>
        <taxon>Terriglobia</taxon>
        <taxon>Terriglobales</taxon>
        <taxon>Acidobacteriaceae</taxon>
        <taxon>Edaphobacter</taxon>
    </lineage>
</organism>
<dbReference type="NCBIfam" id="TIGR00177">
    <property type="entry name" value="molyb_syn"/>
    <property type="match status" value="1"/>
</dbReference>
<dbReference type="NCBIfam" id="NF045515">
    <property type="entry name" value="Glp_gephyrin"/>
    <property type="match status" value="1"/>
</dbReference>
<keyword evidence="8 11" id="KW-0460">Magnesium</keyword>
<dbReference type="Gene3D" id="3.40.980.10">
    <property type="entry name" value="MoaB/Mog-like domain"/>
    <property type="match status" value="1"/>
</dbReference>
<dbReference type="InterPro" id="IPR038987">
    <property type="entry name" value="MoeA-like"/>
</dbReference>
<dbReference type="Gene3D" id="3.90.105.10">
    <property type="entry name" value="Molybdopterin biosynthesis moea protein, domain 2"/>
    <property type="match status" value="1"/>
</dbReference>
<dbReference type="AlphaFoldDB" id="A0A4Q7YSJ1"/>
<dbReference type="InterPro" id="IPR036688">
    <property type="entry name" value="MoeA_C_domain_IV_sf"/>
</dbReference>
<comment type="pathway">
    <text evidence="3 11">Cofactor biosynthesis; molybdopterin biosynthesis.</text>
</comment>
<dbReference type="PANTHER" id="PTHR10192">
    <property type="entry name" value="MOLYBDOPTERIN BIOSYNTHESIS PROTEIN"/>
    <property type="match status" value="1"/>
</dbReference>
<proteinExistence type="inferred from homology"/>
<dbReference type="SUPFAM" id="SSF53218">
    <property type="entry name" value="Molybdenum cofactor biosynthesis proteins"/>
    <property type="match status" value="1"/>
</dbReference>
<evidence type="ECO:0000256" key="10">
    <source>
        <dbReference type="ARBA" id="ARBA00047317"/>
    </source>
</evidence>
<comment type="similarity">
    <text evidence="4 11">Belongs to the MoeA family.</text>
</comment>
<dbReference type="GO" id="GO:0006777">
    <property type="term" value="P:Mo-molybdopterin cofactor biosynthetic process"/>
    <property type="evidence" value="ECO:0007669"/>
    <property type="project" value="UniProtKB-UniRule"/>
</dbReference>
<feature type="domain" description="MoaB/Mog" evidence="12">
    <location>
        <begin position="197"/>
        <end position="340"/>
    </location>
</feature>
<dbReference type="EMBL" id="SHKW01000001">
    <property type="protein sequence ID" value="RZU40697.1"/>
    <property type="molecule type" value="Genomic_DNA"/>
</dbReference>
<dbReference type="GO" id="GO:0005829">
    <property type="term" value="C:cytosol"/>
    <property type="evidence" value="ECO:0007669"/>
    <property type="project" value="TreeGrafter"/>
</dbReference>
<protein>
    <recommendedName>
        <fullName evidence="11">Molybdopterin molybdenumtransferase</fullName>
        <ecNumber evidence="11">2.10.1.1</ecNumber>
    </recommendedName>
</protein>
<comment type="caution">
    <text evidence="13">The sequence shown here is derived from an EMBL/GenBank/DDBJ whole genome shotgun (WGS) entry which is preliminary data.</text>
</comment>
<dbReference type="InterPro" id="IPR036135">
    <property type="entry name" value="MoeA_linker/N_sf"/>
</dbReference>
<dbReference type="SMART" id="SM00852">
    <property type="entry name" value="MoCF_biosynth"/>
    <property type="match status" value="1"/>
</dbReference>
<dbReference type="InterPro" id="IPR001453">
    <property type="entry name" value="MoaB/Mog_dom"/>
</dbReference>
<dbReference type="Proteomes" id="UP000292958">
    <property type="component" value="Unassembled WGS sequence"/>
</dbReference>